<keyword evidence="3" id="KW-1185">Reference proteome</keyword>
<evidence type="ECO:0000313" key="2">
    <source>
        <dbReference type="EMBL" id="MFC6825655.1"/>
    </source>
</evidence>
<evidence type="ECO:0000256" key="1">
    <source>
        <dbReference type="SAM" id="MobiDB-lite"/>
    </source>
</evidence>
<sequence length="334" mass="35601">MFTTQTGDDIDVLEIGQLTDALTGTGWSSGADPSLVDRDDKIEISVTTGDVRIKGTTVSVDAQSITLPRGDSDWARKDIVYVDENGALDCEIGVPQPPQPKGKKARQARQPSPPDLVGTTGVPIAEIWVPARATGANDLDDPHVEYVRDRRIPVVSDQSITADHGNLSGLSDDDHPQYIPVDGSRKVTREILGNLSVTPYKITPNAVIAQPNLSINVTIEEDGAPNGGDHYYSPVHVPPGATLDVFMVGIAEGDGSPPQNHLTVELTDSDKNQVSGTDAINNIYTTGNPIWSVENTTNSTSVYYITIDNDTSTSYTADGDGPSSVTLTAAYQVF</sequence>
<organism evidence="2 3">
    <name type="scientific">Halopelagius fulvigenes</name>
    <dbReference type="NCBI Taxonomy" id="1198324"/>
    <lineage>
        <taxon>Archaea</taxon>
        <taxon>Methanobacteriati</taxon>
        <taxon>Methanobacteriota</taxon>
        <taxon>Stenosarchaea group</taxon>
        <taxon>Halobacteria</taxon>
        <taxon>Halobacteriales</taxon>
        <taxon>Haloferacaceae</taxon>
    </lineage>
</organism>
<evidence type="ECO:0000313" key="3">
    <source>
        <dbReference type="Proteomes" id="UP001596408"/>
    </source>
</evidence>
<gene>
    <name evidence="2" type="ORF">ACFQEV_11735</name>
</gene>
<name>A0ABD5U3J0_9EURY</name>
<accession>A0ABD5U3J0</accession>
<dbReference type="RefSeq" id="WP_379696085.1">
    <property type="nucleotide sequence ID" value="NZ_JBHSXH010000015.1"/>
</dbReference>
<dbReference type="Proteomes" id="UP001596408">
    <property type="component" value="Unassembled WGS sequence"/>
</dbReference>
<dbReference type="AlphaFoldDB" id="A0ABD5U3J0"/>
<dbReference type="EMBL" id="JBHSXH010000015">
    <property type="protein sequence ID" value="MFC6825655.1"/>
    <property type="molecule type" value="Genomic_DNA"/>
</dbReference>
<reference evidence="2 3" key="1">
    <citation type="journal article" date="2019" name="Int. J. Syst. Evol. Microbiol.">
        <title>The Global Catalogue of Microorganisms (GCM) 10K type strain sequencing project: providing services to taxonomists for standard genome sequencing and annotation.</title>
        <authorList>
            <consortium name="The Broad Institute Genomics Platform"/>
            <consortium name="The Broad Institute Genome Sequencing Center for Infectious Disease"/>
            <person name="Wu L."/>
            <person name="Ma J."/>
        </authorList>
    </citation>
    <scope>NUCLEOTIDE SEQUENCE [LARGE SCALE GENOMIC DNA]</scope>
    <source>
        <strain evidence="2 3">YIM 94188</strain>
    </source>
</reference>
<protein>
    <submittedName>
        <fullName evidence="2">Uncharacterized protein</fullName>
    </submittedName>
</protein>
<comment type="caution">
    <text evidence="2">The sequence shown here is derived from an EMBL/GenBank/DDBJ whole genome shotgun (WGS) entry which is preliminary data.</text>
</comment>
<feature type="region of interest" description="Disordered" evidence="1">
    <location>
        <begin position="94"/>
        <end position="119"/>
    </location>
</feature>
<proteinExistence type="predicted"/>